<proteinExistence type="predicted"/>
<keyword evidence="2" id="KW-0012">Acyltransferase</keyword>
<dbReference type="RefSeq" id="WP_304417456.1">
    <property type="nucleotide sequence ID" value="NZ_JANAIE010000006.1"/>
</dbReference>
<feature type="domain" description="Phospholipid/glycerol acyltransferase" evidence="1">
    <location>
        <begin position="30"/>
        <end position="143"/>
    </location>
</feature>
<name>A0A9X4MYT7_9FLAO</name>
<dbReference type="InterPro" id="IPR002123">
    <property type="entry name" value="Plipid/glycerol_acylTrfase"/>
</dbReference>
<protein>
    <submittedName>
        <fullName evidence="2">1-acyl-sn-glycerol-3-phosphate acyltransferase</fullName>
    </submittedName>
</protein>
<dbReference type="Pfam" id="PF01553">
    <property type="entry name" value="Acyltransferase"/>
    <property type="match status" value="1"/>
</dbReference>
<dbReference type="Proteomes" id="UP001152599">
    <property type="component" value="Unassembled WGS sequence"/>
</dbReference>
<dbReference type="AlphaFoldDB" id="A0A9X4MYT7"/>
<keyword evidence="3" id="KW-1185">Reference proteome</keyword>
<sequence length="187" mass="21734">MKKIIGSLVLKLMGWKLIVEEDLSQIRSCVMVCGPHTSNWDFVIAVGAFWKLGIPMKLFIKDDWTKPWYGFIIKWLGGIGVNRAQGQNLVKHAGNMLRDENQRLYLLNTPEGTRGWVEKWKKGFYYIAKQGEVPLLFATSDYKKKEAIIKGYIDPQKHSLEEVLEFAKVVYKDIHPKYPENFNRDIK</sequence>
<evidence type="ECO:0000259" key="1">
    <source>
        <dbReference type="SMART" id="SM00563"/>
    </source>
</evidence>
<dbReference type="SUPFAM" id="SSF69593">
    <property type="entry name" value="Glycerol-3-phosphate (1)-acyltransferase"/>
    <property type="match status" value="1"/>
</dbReference>
<organism evidence="2 3">
    <name type="scientific">Profundicola chukchiensis</name>
    <dbReference type="NCBI Taxonomy" id="2961959"/>
    <lineage>
        <taxon>Bacteria</taxon>
        <taxon>Pseudomonadati</taxon>
        <taxon>Bacteroidota</taxon>
        <taxon>Flavobacteriia</taxon>
        <taxon>Flavobacteriales</taxon>
        <taxon>Weeksellaceae</taxon>
        <taxon>Profundicola</taxon>
    </lineage>
</organism>
<evidence type="ECO:0000313" key="3">
    <source>
        <dbReference type="Proteomes" id="UP001152599"/>
    </source>
</evidence>
<dbReference type="SMART" id="SM00563">
    <property type="entry name" value="PlsC"/>
    <property type="match status" value="1"/>
</dbReference>
<keyword evidence="2" id="KW-0808">Transferase</keyword>
<comment type="caution">
    <text evidence="2">The sequence shown here is derived from an EMBL/GenBank/DDBJ whole genome shotgun (WGS) entry which is preliminary data.</text>
</comment>
<accession>A0A9X4MYT7</accession>
<reference evidence="2" key="1">
    <citation type="submission" date="2022-07" db="EMBL/GenBank/DDBJ databases">
        <title>Description and genome-wide analysis of Profundicola chukchiensis gen. nov., sp. nov., marine bacteria isolated from bottom sediments of the Chukchi Sea.</title>
        <authorList>
            <person name="Romanenko L."/>
            <person name="Otstavnykh N."/>
            <person name="Kurilenko V."/>
            <person name="Eremeev V."/>
            <person name="Velansky P."/>
            <person name="Mikhailov V."/>
            <person name="Isaeva M."/>
        </authorList>
    </citation>
    <scope>NUCLEOTIDE SEQUENCE</scope>
    <source>
        <strain evidence="2">KMM 9713</strain>
    </source>
</reference>
<gene>
    <name evidence="2" type="ORF">NMK71_06660</name>
</gene>
<evidence type="ECO:0000313" key="2">
    <source>
        <dbReference type="EMBL" id="MDG4946090.1"/>
    </source>
</evidence>
<dbReference type="GO" id="GO:0016746">
    <property type="term" value="F:acyltransferase activity"/>
    <property type="evidence" value="ECO:0007669"/>
    <property type="project" value="UniProtKB-KW"/>
</dbReference>
<dbReference type="EMBL" id="JANCMU010000003">
    <property type="protein sequence ID" value="MDG4946090.1"/>
    <property type="molecule type" value="Genomic_DNA"/>
</dbReference>